<dbReference type="AlphaFoldDB" id="E0SRC8"/>
<dbReference type="HOGENOM" id="CLU_2340122_0_0_2"/>
<organism evidence="1 2">
    <name type="scientific">Ignisphaera aggregans (strain DSM 17230 / JCM 13409 / AQ1.S1)</name>
    <dbReference type="NCBI Taxonomy" id="583356"/>
    <lineage>
        <taxon>Archaea</taxon>
        <taxon>Thermoproteota</taxon>
        <taxon>Thermoprotei</taxon>
        <taxon>Desulfurococcales</taxon>
        <taxon>Desulfurococcaceae</taxon>
        <taxon>Ignisphaera</taxon>
    </lineage>
</organism>
<evidence type="ECO:0000313" key="2">
    <source>
        <dbReference type="Proteomes" id="UP000001304"/>
    </source>
</evidence>
<evidence type="ECO:0000313" key="1">
    <source>
        <dbReference type="EMBL" id="ADM28382.1"/>
    </source>
</evidence>
<sequence>MSLKPFSKDELIDVIVSNNMVEEFARWLKEKKGMDIDPISLKDVDYDLLLEFVKLRKLIDTETDIAEHYYEDTDELPIADDIVASRPTKPKKIRRKT</sequence>
<gene>
    <name evidence="1" type="ordered locus">Igag_1580</name>
</gene>
<dbReference type="Proteomes" id="UP000001304">
    <property type="component" value="Chromosome"/>
</dbReference>
<name>E0SRC8_IGNAA</name>
<protein>
    <submittedName>
        <fullName evidence="1">Uncharacterized protein</fullName>
    </submittedName>
</protein>
<keyword evidence="2" id="KW-1185">Reference proteome</keyword>
<dbReference type="KEGG" id="iag:Igag_1580"/>
<accession>E0SRC8</accession>
<dbReference type="BioCyc" id="IAGG583356:GHAH-1572-MONOMER"/>
<dbReference type="EMBL" id="CP002098">
    <property type="protein sequence ID" value="ADM28382.1"/>
    <property type="molecule type" value="Genomic_DNA"/>
</dbReference>
<reference evidence="1 2" key="1">
    <citation type="journal article" date="2010" name="Stand. Genomic Sci.">
        <title>Complete genome sequence of Ignisphaera aggregans type strain (AQ1.S1).</title>
        <authorList>
            <person name="Goker M."/>
            <person name="Held B."/>
            <person name="Lapidus A."/>
            <person name="Nolan M."/>
            <person name="Spring S."/>
            <person name="Yasawong M."/>
            <person name="Lucas S."/>
            <person name="Glavina Del Rio T."/>
            <person name="Tice H."/>
            <person name="Cheng J.F."/>
            <person name="Goodwin L."/>
            <person name="Tapia R."/>
            <person name="Pitluck S."/>
            <person name="Liolios K."/>
            <person name="Ivanova N."/>
            <person name="Mavromatis K."/>
            <person name="Mikhailova N."/>
            <person name="Pati A."/>
            <person name="Chen A."/>
            <person name="Palaniappan K."/>
            <person name="Brambilla E."/>
            <person name="Land M."/>
            <person name="Hauser L."/>
            <person name="Chang Y.J."/>
            <person name="Jeffries C.D."/>
            <person name="Brettin T."/>
            <person name="Detter J.C."/>
            <person name="Han C."/>
            <person name="Rohde M."/>
            <person name="Sikorski J."/>
            <person name="Woyke T."/>
            <person name="Bristow J."/>
            <person name="Eisen J.A."/>
            <person name="Markowitz V."/>
            <person name="Hugenholtz P."/>
            <person name="Kyrpides N.C."/>
            <person name="Klenk H.P."/>
        </authorList>
    </citation>
    <scope>NUCLEOTIDE SEQUENCE [LARGE SCALE GENOMIC DNA]</scope>
    <source>
        <strain evidence="2">DSM 17230 / JCM 13409 / AQ1.S1</strain>
    </source>
</reference>
<proteinExistence type="predicted"/>